<evidence type="ECO:0000256" key="5">
    <source>
        <dbReference type="ARBA" id="ARBA00023274"/>
    </source>
</evidence>
<keyword evidence="10" id="KW-1185">Reference proteome</keyword>
<evidence type="ECO:0000256" key="2">
    <source>
        <dbReference type="ARBA" id="ARBA00005436"/>
    </source>
</evidence>
<feature type="region of interest" description="Disordered" evidence="8">
    <location>
        <begin position="73"/>
        <end position="120"/>
    </location>
</feature>
<organism evidence="9 10">
    <name type="scientific">Viridothelium virens</name>
    <name type="common">Speckled blister lichen</name>
    <name type="synonym">Trypethelium virens</name>
    <dbReference type="NCBI Taxonomy" id="1048519"/>
    <lineage>
        <taxon>Eukaryota</taxon>
        <taxon>Fungi</taxon>
        <taxon>Dikarya</taxon>
        <taxon>Ascomycota</taxon>
        <taxon>Pezizomycotina</taxon>
        <taxon>Dothideomycetes</taxon>
        <taxon>Dothideomycetes incertae sedis</taxon>
        <taxon>Trypetheliales</taxon>
        <taxon>Trypetheliaceae</taxon>
        <taxon>Viridothelium</taxon>
    </lineage>
</organism>
<comment type="function">
    <text evidence="1">Plays an important role in the elongation step of protein synthesis.</text>
</comment>
<dbReference type="GO" id="GO:0022625">
    <property type="term" value="C:cytosolic large ribosomal subunit"/>
    <property type="evidence" value="ECO:0007669"/>
    <property type="project" value="TreeGrafter"/>
</dbReference>
<evidence type="ECO:0000256" key="6">
    <source>
        <dbReference type="ARBA" id="ARBA00041116"/>
    </source>
</evidence>
<feature type="compositionally biased region" description="Basic and acidic residues" evidence="8">
    <location>
        <begin position="97"/>
        <end position="106"/>
    </location>
</feature>
<comment type="subunit">
    <text evidence="3">P1 and P2 exist as dimers at the large ribosomal subunit.</text>
</comment>
<dbReference type="GO" id="GO:0006414">
    <property type="term" value="P:translational elongation"/>
    <property type="evidence" value="ECO:0007669"/>
    <property type="project" value="InterPro"/>
</dbReference>
<reference evidence="9" key="1">
    <citation type="journal article" date="2020" name="Stud. Mycol.">
        <title>101 Dothideomycetes genomes: a test case for predicting lifestyles and emergence of pathogens.</title>
        <authorList>
            <person name="Haridas S."/>
            <person name="Albert R."/>
            <person name="Binder M."/>
            <person name="Bloem J."/>
            <person name="Labutti K."/>
            <person name="Salamov A."/>
            <person name="Andreopoulos B."/>
            <person name="Baker S."/>
            <person name="Barry K."/>
            <person name="Bills G."/>
            <person name="Bluhm B."/>
            <person name="Cannon C."/>
            <person name="Castanera R."/>
            <person name="Culley D."/>
            <person name="Daum C."/>
            <person name="Ezra D."/>
            <person name="Gonzalez J."/>
            <person name="Henrissat B."/>
            <person name="Kuo A."/>
            <person name="Liang C."/>
            <person name="Lipzen A."/>
            <person name="Lutzoni F."/>
            <person name="Magnuson J."/>
            <person name="Mondo S."/>
            <person name="Nolan M."/>
            <person name="Ohm R."/>
            <person name="Pangilinan J."/>
            <person name="Park H.-J."/>
            <person name="Ramirez L."/>
            <person name="Alfaro M."/>
            <person name="Sun H."/>
            <person name="Tritt A."/>
            <person name="Yoshinaga Y."/>
            <person name="Zwiers L.-H."/>
            <person name="Turgeon B."/>
            <person name="Goodwin S."/>
            <person name="Spatafora J."/>
            <person name="Crous P."/>
            <person name="Grigoriev I."/>
        </authorList>
    </citation>
    <scope>NUCLEOTIDE SEQUENCE</scope>
    <source>
        <strain evidence="9">Tuck. ex Michener</strain>
    </source>
</reference>
<evidence type="ECO:0000256" key="1">
    <source>
        <dbReference type="ARBA" id="ARBA00003362"/>
    </source>
</evidence>
<dbReference type="PANTHER" id="PTHR45696">
    <property type="entry name" value="60S ACIDIC RIBOSOMAL PROTEIN P1"/>
    <property type="match status" value="1"/>
</dbReference>
<name>A0A6A6HEE1_VIRVR</name>
<dbReference type="GO" id="GO:0003735">
    <property type="term" value="F:structural constituent of ribosome"/>
    <property type="evidence" value="ECO:0007669"/>
    <property type="project" value="InterPro"/>
</dbReference>
<dbReference type="GO" id="GO:0030295">
    <property type="term" value="F:protein kinase activator activity"/>
    <property type="evidence" value="ECO:0007669"/>
    <property type="project" value="TreeGrafter"/>
</dbReference>
<dbReference type="OrthoDB" id="2194681at2759"/>
<dbReference type="InterPro" id="IPR027534">
    <property type="entry name" value="Ribosomal_P1/P2"/>
</dbReference>
<evidence type="ECO:0000256" key="7">
    <source>
        <dbReference type="ARBA" id="ARBA00042918"/>
    </source>
</evidence>
<protein>
    <recommendedName>
        <fullName evidence="6">Large ribosomal subunit protein P1</fullName>
    </recommendedName>
    <alternativeName>
        <fullName evidence="7">60S acidic ribosomal protein P1</fullName>
    </alternativeName>
</protein>
<dbReference type="PANTHER" id="PTHR45696:SF10">
    <property type="entry name" value="LARGE RIBOSOMAL SUBUNIT PROTEIN P1"/>
    <property type="match status" value="1"/>
</dbReference>
<dbReference type="Pfam" id="PF00428">
    <property type="entry name" value="Ribosomal_60s"/>
    <property type="match status" value="1"/>
</dbReference>
<evidence type="ECO:0000256" key="4">
    <source>
        <dbReference type="ARBA" id="ARBA00022980"/>
    </source>
</evidence>
<dbReference type="EMBL" id="ML991786">
    <property type="protein sequence ID" value="KAF2236209.1"/>
    <property type="molecule type" value="Genomic_DNA"/>
</dbReference>
<keyword evidence="4 9" id="KW-0689">Ribosomal protein</keyword>
<dbReference type="AlphaFoldDB" id="A0A6A6HEE1"/>
<comment type="similarity">
    <text evidence="2">Belongs to the eukaryotic ribosomal protein P1/P2 family.</text>
</comment>
<dbReference type="CDD" id="cd05831">
    <property type="entry name" value="Ribosomal_P1"/>
    <property type="match status" value="1"/>
</dbReference>
<dbReference type="GO" id="GO:0002181">
    <property type="term" value="P:cytoplasmic translation"/>
    <property type="evidence" value="ECO:0007669"/>
    <property type="project" value="TreeGrafter"/>
</dbReference>
<dbReference type="HAMAP" id="MF_01478">
    <property type="entry name" value="Ribosomal_L12_arch"/>
    <property type="match status" value="1"/>
</dbReference>
<dbReference type="GO" id="GO:0043021">
    <property type="term" value="F:ribonucleoprotein complex binding"/>
    <property type="evidence" value="ECO:0007669"/>
    <property type="project" value="TreeGrafter"/>
</dbReference>
<sequence length="120" mass="12501">MSAQNKAEAAVSYAALILADAQVGITAEKLQTLLKAANVDDVEPIWTTLFAKALDGKDVKNLLINISATGPAHSQEVAGGHQALGPGDTASTDNTQGDEKDTKPKDDESDEEMGFGDLFG</sequence>
<evidence type="ECO:0000256" key="3">
    <source>
        <dbReference type="ARBA" id="ARBA00011266"/>
    </source>
</evidence>
<dbReference type="Gene3D" id="1.10.10.1410">
    <property type="match status" value="1"/>
</dbReference>
<proteinExistence type="inferred from homology"/>
<gene>
    <name evidence="9" type="ORF">EV356DRAFT_443743</name>
</gene>
<dbReference type="FunFam" id="1.10.10.1410:FF:000001">
    <property type="entry name" value="60S acidic ribosomal protein P1"/>
    <property type="match status" value="1"/>
</dbReference>
<dbReference type="Proteomes" id="UP000800092">
    <property type="component" value="Unassembled WGS sequence"/>
</dbReference>
<evidence type="ECO:0000313" key="10">
    <source>
        <dbReference type="Proteomes" id="UP000800092"/>
    </source>
</evidence>
<accession>A0A6A6HEE1</accession>
<evidence type="ECO:0000313" key="9">
    <source>
        <dbReference type="EMBL" id="KAF2236209.1"/>
    </source>
</evidence>
<evidence type="ECO:0000256" key="8">
    <source>
        <dbReference type="SAM" id="MobiDB-lite"/>
    </source>
</evidence>
<dbReference type="InterPro" id="IPR038716">
    <property type="entry name" value="P1/P2_N_sf"/>
</dbReference>
<keyword evidence="5" id="KW-0687">Ribonucleoprotein</keyword>